<reference evidence="2" key="2">
    <citation type="journal article" date="2015" name="Data Brief">
        <title>Shoot transcriptome of the giant reed, Arundo donax.</title>
        <authorList>
            <person name="Barrero R.A."/>
            <person name="Guerrero F.D."/>
            <person name="Moolhuijzen P."/>
            <person name="Goolsby J.A."/>
            <person name="Tidwell J."/>
            <person name="Bellgard S.E."/>
            <person name="Bellgard M.I."/>
        </authorList>
    </citation>
    <scope>NUCLEOTIDE SEQUENCE</scope>
    <source>
        <tissue evidence="2">Shoot tissue taken approximately 20 cm above the soil surface</tissue>
    </source>
</reference>
<proteinExistence type="predicted"/>
<dbReference type="EMBL" id="GBRH01277985">
    <property type="protein sequence ID" value="JAD19910.1"/>
    <property type="molecule type" value="Transcribed_RNA"/>
</dbReference>
<dbReference type="AlphaFoldDB" id="A0A0A8Y3N8"/>
<name>A0A0A8Y3N8_ARUDO</name>
<reference evidence="2" key="1">
    <citation type="submission" date="2014-09" db="EMBL/GenBank/DDBJ databases">
        <authorList>
            <person name="Magalhaes I.L.F."/>
            <person name="Oliveira U."/>
            <person name="Santos F.R."/>
            <person name="Vidigal T.H.D.A."/>
            <person name="Brescovit A.D."/>
            <person name="Santos A.J."/>
        </authorList>
    </citation>
    <scope>NUCLEOTIDE SEQUENCE</scope>
    <source>
        <tissue evidence="2">Shoot tissue taken approximately 20 cm above the soil surface</tissue>
    </source>
</reference>
<sequence>MMDNEGTPETLLHRTWNTPRNQA</sequence>
<protein>
    <submittedName>
        <fullName evidence="2">Uncharacterized protein</fullName>
    </submittedName>
</protein>
<evidence type="ECO:0000256" key="1">
    <source>
        <dbReference type="SAM" id="MobiDB-lite"/>
    </source>
</evidence>
<evidence type="ECO:0000313" key="2">
    <source>
        <dbReference type="EMBL" id="JAD19910.1"/>
    </source>
</evidence>
<accession>A0A0A8Y3N8</accession>
<organism evidence="2">
    <name type="scientific">Arundo donax</name>
    <name type="common">Giant reed</name>
    <name type="synonym">Donax arundinaceus</name>
    <dbReference type="NCBI Taxonomy" id="35708"/>
    <lineage>
        <taxon>Eukaryota</taxon>
        <taxon>Viridiplantae</taxon>
        <taxon>Streptophyta</taxon>
        <taxon>Embryophyta</taxon>
        <taxon>Tracheophyta</taxon>
        <taxon>Spermatophyta</taxon>
        <taxon>Magnoliopsida</taxon>
        <taxon>Liliopsida</taxon>
        <taxon>Poales</taxon>
        <taxon>Poaceae</taxon>
        <taxon>PACMAD clade</taxon>
        <taxon>Arundinoideae</taxon>
        <taxon>Arundineae</taxon>
        <taxon>Arundo</taxon>
    </lineage>
</organism>
<feature type="region of interest" description="Disordered" evidence="1">
    <location>
        <begin position="1"/>
        <end position="23"/>
    </location>
</feature>